<dbReference type="Proteomes" id="UP000253628">
    <property type="component" value="Unassembled WGS sequence"/>
</dbReference>
<keyword evidence="2" id="KW-0732">Signal</keyword>
<proteinExistence type="predicted"/>
<feature type="region of interest" description="Disordered" evidence="1">
    <location>
        <begin position="468"/>
        <end position="490"/>
    </location>
</feature>
<feature type="compositionally biased region" description="Basic and acidic residues" evidence="1">
    <location>
        <begin position="473"/>
        <end position="490"/>
    </location>
</feature>
<evidence type="ECO:0000313" key="3">
    <source>
        <dbReference type="EMBL" id="RBP36289.1"/>
    </source>
</evidence>
<protein>
    <submittedName>
        <fullName evidence="3">Uncharacterized protein</fullName>
    </submittedName>
</protein>
<name>A0A366H5W6_9BURK</name>
<evidence type="ECO:0000256" key="1">
    <source>
        <dbReference type="SAM" id="MobiDB-lite"/>
    </source>
</evidence>
<comment type="caution">
    <text evidence="3">The sequence shown here is derived from an EMBL/GenBank/DDBJ whole genome shotgun (WGS) entry which is preliminary data.</text>
</comment>
<reference evidence="3 4" key="1">
    <citation type="submission" date="2018-06" db="EMBL/GenBank/DDBJ databases">
        <title>Genomic Encyclopedia of Type Strains, Phase IV (KMG-IV): sequencing the most valuable type-strain genomes for metagenomic binning, comparative biology and taxonomic classification.</title>
        <authorList>
            <person name="Goeker M."/>
        </authorList>
    </citation>
    <scope>NUCLEOTIDE SEQUENCE [LARGE SCALE GENOMIC DNA]</scope>
    <source>
        <strain evidence="3 4">DSM 25520</strain>
    </source>
</reference>
<dbReference type="EMBL" id="QNRQ01000013">
    <property type="protein sequence ID" value="RBP36289.1"/>
    <property type="molecule type" value="Genomic_DNA"/>
</dbReference>
<dbReference type="AlphaFoldDB" id="A0A366H5W6"/>
<feature type="chain" id="PRO_5016803191" evidence="2">
    <location>
        <begin position="26"/>
        <end position="490"/>
    </location>
</feature>
<feature type="signal peptide" evidence="2">
    <location>
        <begin position="1"/>
        <end position="25"/>
    </location>
</feature>
<dbReference type="RefSeq" id="WP_113934721.1">
    <property type="nucleotide sequence ID" value="NZ_JACCEU010000010.1"/>
</dbReference>
<sequence length="490" mass="53322">MKNFNKWLRYLAVFIGGCTSMAAYAQAPDLSGTWVGQTVCPVGPVEFTIEIQGKEAKLTYDGYGPQKLYAANVPMKVTYRSSDMYVHFAGPSQGADFGSSAGNLAADGSIKNVMGIKVNGQYCNTSRLTKKAAAGEFAKAPDFNAKGLSHENLVTLLMQGSFAAINTAASSSMFNSLYGSYLNAYAQQCAADTKTRPKDFVEMTDLQCVQEGITTTYYRNGTFSESAPYCTQWKDVPSGLFADPKMWEVKKKLDAVFLRDTYKHLFAATKGLGLGLGVGAAGAAGAAMPNPRQIAEAAATRAKDMQALIEMNGCNSPGLMRFQENLRLYAMNRPFGIRPDGSTAPPIPIPATGTTFEDPNYVALLEELIKGEARSWQINKYVLKSIADPSVASRDDQGRPLEVAAKYRFGGMDGVRTGSMRVTFIEGYPECLYFSDQPDSCRAPDKMVVAQYVHGAFLPQNVSVATPASDPVAQEKRRMEREAARRKLMR</sequence>
<organism evidence="3 4">
    <name type="scientific">Eoetvoesiella caeni</name>
    <dbReference type="NCBI Taxonomy" id="645616"/>
    <lineage>
        <taxon>Bacteria</taxon>
        <taxon>Pseudomonadati</taxon>
        <taxon>Pseudomonadota</taxon>
        <taxon>Betaproteobacteria</taxon>
        <taxon>Burkholderiales</taxon>
        <taxon>Alcaligenaceae</taxon>
        <taxon>Eoetvoesiella</taxon>
    </lineage>
</organism>
<gene>
    <name evidence="3" type="ORF">DFR37_113120</name>
</gene>
<dbReference type="OrthoDB" id="8482296at2"/>
<evidence type="ECO:0000313" key="4">
    <source>
        <dbReference type="Proteomes" id="UP000253628"/>
    </source>
</evidence>
<keyword evidence="4" id="KW-1185">Reference proteome</keyword>
<evidence type="ECO:0000256" key="2">
    <source>
        <dbReference type="SAM" id="SignalP"/>
    </source>
</evidence>
<accession>A0A366H5W6</accession>